<proteinExistence type="predicted"/>
<evidence type="ECO:0000313" key="4">
    <source>
        <dbReference type="Proteomes" id="UP000507470"/>
    </source>
</evidence>
<dbReference type="Proteomes" id="UP000507470">
    <property type="component" value="Unassembled WGS sequence"/>
</dbReference>
<dbReference type="Gene3D" id="1.10.357.40">
    <property type="entry name" value="YbiA-like"/>
    <property type="match status" value="1"/>
</dbReference>
<dbReference type="EMBL" id="CACVKT020006390">
    <property type="protein sequence ID" value="CAC5401141.1"/>
    <property type="molecule type" value="Genomic_DNA"/>
</dbReference>
<name>A0A6J8CZZ5_MYTCO</name>
<dbReference type="InterPro" id="IPR038765">
    <property type="entry name" value="Papain-like_cys_pep_sf"/>
</dbReference>
<sequence>MKSESFLSLVNRKASYLNNKLHTIAKSIPRLTYVGHHSFVVDGKLQRHLLSKDGLHLTRDGATTVVRDLEAEIRRQRRPCTPVHFMRLPTMRPYSLNYTQQATITQQDQPPIPTPFRDALKAPTQYTQPSTHTKPLAVNNMVDFPSLPSRGLVPYLHLVSVSLHLGFVWHHHLCVSVVSPVRPPVASPSRAFFVSLSRVRVVSPSSARVVSPSLARVASPARAVSPSRARVVSPSRARVASPSCVRVVSPVRPPVASPSRAHAVSPSRARAVSPSRARAASPVYDPDFKPPTAGNPTFTAPPIYYKGPSTPLSNFFPCTLVFNGITFPSSEHVYQYVKAVEHSQFSLANQIRHAKTAQDAKHLSKFIKTSSHWFGIQWFFMYNLSWLKFQQCEKFTTCFHILAAKMSIGQEPIEKRTVVNLRLLTKNNRKELTKISMYDTLTTSSEIQISQIYSHDKKRLLVKIPEVQKQTNSIDCGLFAIANAVEFCFTSFSGGIHVEFDTEMFREHLVICLEKGEFIPFPKKKIGMKGKPKYKTSVVECNCECGKCDSVEDMLGCEWQKGVKNATFGNTFWYAGIKKKVTHSCALNTVLISE</sequence>
<protein>
    <recommendedName>
        <fullName evidence="2">NADAR domain-containing protein</fullName>
    </recommendedName>
</protein>
<dbReference type="OrthoDB" id="6161748at2759"/>
<reference evidence="3 4" key="1">
    <citation type="submission" date="2020-06" db="EMBL/GenBank/DDBJ databases">
        <authorList>
            <person name="Li R."/>
            <person name="Bekaert M."/>
        </authorList>
    </citation>
    <scope>NUCLEOTIDE SEQUENCE [LARGE SCALE GENOMIC DNA]</scope>
    <source>
        <strain evidence="4">wild</strain>
    </source>
</reference>
<feature type="domain" description="NADAR" evidence="2">
    <location>
        <begin position="308"/>
        <end position="396"/>
    </location>
</feature>
<evidence type="ECO:0000313" key="3">
    <source>
        <dbReference type="EMBL" id="CAC5401141.1"/>
    </source>
</evidence>
<dbReference type="AlphaFoldDB" id="A0A6J8CZZ5"/>
<keyword evidence="4" id="KW-1185">Reference proteome</keyword>
<dbReference type="InterPro" id="IPR037238">
    <property type="entry name" value="YbiA-like_sf"/>
</dbReference>
<evidence type="ECO:0000256" key="1">
    <source>
        <dbReference type="SAM" id="MobiDB-lite"/>
    </source>
</evidence>
<dbReference type="PANTHER" id="PTHR34718">
    <property type="entry name" value="PHD-TYPE DOMAIN-CONTAINING PROTEIN"/>
    <property type="match status" value="1"/>
</dbReference>
<dbReference type="SUPFAM" id="SSF54001">
    <property type="entry name" value="Cysteine proteinases"/>
    <property type="match status" value="1"/>
</dbReference>
<dbReference type="InterPro" id="IPR012816">
    <property type="entry name" value="NADAR"/>
</dbReference>
<gene>
    <name evidence="3" type="ORF">MCOR_35256</name>
</gene>
<evidence type="ECO:0000259" key="2">
    <source>
        <dbReference type="Pfam" id="PF08719"/>
    </source>
</evidence>
<dbReference type="Pfam" id="PF08719">
    <property type="entry name" value="NADAR"/>
    <property type="match status" value="1"/>
</dbReference>
<feature type="compositionally biased region" description="Low complexity" evidence="1">
    <location>
        <begin position="257"/>
        <end position="283"/>
    </location>
</feature>
<dbReference type="CDD" id="cd15457">
    <property type="entry name" value="NADAR"/>
    <property type="match status" value="1"/>
</dbReference>
<dbReference type="SUPFAM" id="SSF143990">
    <property type="entry name" value="YbiA-like"/>
    <property type="match status" value="1"/>
</dbReference>
<accession>A0A6J8CZZ5</accession>
<feature type="region of interest" description="Disordered" evidence="1">
    <location>
        <begin position="256"/>
        <end position="286"/>
    </location>
</feature>
<organism evidence="3 4">
    <name type="scientific">Mytilus coruscus</name>
    <name type="common">Sea mussel</name>
    <dbReference type="NCBI Taxonomy" id="42192"/>
    <lineage>
        <taxon>Eukaryota</taxon>
        <taxon>Metazoa</taxon>
        <taxon>Spiralia</taxon>
        <taxon>Lophotrochozoa</taxon>
        <taxon>Mollusca</taxon>
        <taxon>Bivalvia</taxon>
        <taxon>Autobranchia</taxon>
        <taxon>Pteriomorphia</taxon>
        <taxon>Mytilida</taxon>
        <taxon>Mytiloidea</taxon>
        <taxon>Mytilidae</taxon>
        <taxon>Mytilinae</taxon>
        <taxon>Mytilus</taxon>
    </lineage>
</organism>
<dbReference type="PANTHER" id="PTHR34718:SF2">
    <property type="entry name" value="PHD-TYPE DOMAIN-CONTAINING PROTEIN"/>
    <property type="match status" value="1"/>
</dbReference>